<dbReference type="AlphaFoldDB" id="A0A239P5U2"/>
<proteinExistence type="predicted"/>
<name>A0A239P5U2_9ACTN</name>
<protein>
    <submittedName>
        <fullName evidence="2">Uncharacterized protein</fullName>
    </submittedName>
</protein>
<feature type="compositionally biased region" description="Basic residues" evidence="1">
    <location>
        <begin position="705"/>
        <end position="718"/>
    </location>
</feature>
<evidence type="ECO:0000313" key="3">
    <source>
        <dbReference type="Proteomes" id="UP000198362"/>
    </source>
</evidence>
<gene>
    <name evidence="2" type="ORF">SAMN05421812_11490</name>
</gene>
<feature type="compositionally biased region" description="Basic residues" evidence="1">
    <location>
        <begin position="682"/>
        <end position="691"/>
    </location>
</feature>
<feature type="region of interest" description="Disordered" evidence="1">
    <location>
        <begin position="860"/>
        <end position="903"/>
    </location>
</feature>
<evidence type="ECO:0000256" key="1">
    <source>
        <dbReference type="SAM" id="MobiDB-lite"/>
    </source>
</evidence>
<evidence type="ECO:0000313" key="2">
    <source>
        <dbReference type="EMBL" id="SNT62471.1"/>
    </source>
</evidence>
<dbReference type="EMBL" id="FZPH01000014">
    <property type="protein sequence ID" value="SNT62471.1"/>
    <property type="molecule type" value="Genomic_DNA"/>
</dbReference>
<dbReference type="Proteomes" id="UP000198362">
    <property type="component" value="Unassembled WGS sequence"/>
</dbReference>
<organism evidence="2 3">
    <name type="scientific">Asanoa hainanensis</name>
    <dbReference type="NCBI Taxonomy" id="560556"/>
    <lineage>
        <taxon>Bacteria</taxon>
        <taxon>Bacillati</taxon>
        <taxon>Actinomycetota</taxon>
        <taxon>Actinomycetes</taxon>
        <taxon>Micromonosporales</taxon>
        <taxon>Micromonosporaceae</taxon>
        <taxon>Asanoa</taxon>
    </lineage>
</organism>
<accession>A0A239P5U2</accession>
<keyword evidence="3" id="KW-1185">Reference proteome</keyword>
<feature type="compositionally biased region" description="Basic and acidic residues" evidence="1">
    <location>
        <begin position="865"/>
        <end position="903"/>
    </location>
</feature>
<sequence>MPSRHGGFATGAAAAGGPLAPHETALAARAGVPATRAALFAWYLGEAGQAELGALLDSGAYRVDLPEQAALLTVAWLLRAGDRARALAVLDEIGAYADRLDFAPVPAATSALRDPAVAWRQPAGAAGATLAARLENPRVAAMREALTVWNPFADELLELWLAAGDDAVPPGWVERAGALLDRYRVLAVRRGLVDQAVATMLAKRGRPGSAGHAALRSAQTRHAGLPAHHELGRVVRARLDAYDPAGGIDDVDAICAPVTAGEAATHGVPAGTPVPEPIRRIVRRATAGTVAELVAAGVLPSAEVLAQLVPQISGTVSASGYPDAALRALAAATYRAFRRRRSLLLLDLQHQVRLFELPWMAALRPHRAVGDDERHDARETLRRLGELALERFPATLLPNPLVVELAALGRTAGEALPWVAELAADIFMGRFSATFAHAARLAGDLLAGSLYARYYDIDYAALPPPAESNRELAPFDELCHRRAGPEHRGWSVAGNGMVIEQAQILTTHNLATLAGPLAVVPAEGWASLARRAFATVVRLAGQLDDNPRPLRTVKDIAYAWRQMIFFLSLSESVDPRTVLGQLREDLAAAPGPVRERLAPALTGLGYVAHGGRFDGDRTPAGVVGSWAGRRPTTGCWARPRRGVGAGSPAPRRGWPRRPRRCAVPSRTPGGSCRAPGVAGRAGSRRPGRRVARSAGSPRSPEGPPRRRGRSLRCGRWRTSRSPGAAVRARTARWGGSGRNRPWCHGLRCRWARYVAPVVVRGRPRGMRLRDAVKRNRRELEIHSCAARNLVRTAHDFTTIWSGSVLAGDGEFEPEAQTHDAREPDDAHQNGVTVEVLLGDGRAGEVRADAAAEHAGQAAALAAVQEDQHRQQHARDDQQHDQRVGECDRHGGGLSSRRDATSQG</sequence>
<reference evidence="2 3" key="1">
    <citation type="submission" date="2017-06" db="EMBL/GenBank/DDBJ databases">
        <authorList>
            <person name="Kim H.J."/>
            <person name="Triplett B.A."/>
        </authorList>
    </citation>
    <scope>NUCLEOTIDE SEQUENCE [LARGE SCALE GENOMIC DNA]</scope>
    <source>
        <strain evidence="2 3">CGMCC 4.5593</strain>
    </source>
</reference>
<feature type="region of interest" description="Disordered" evidence="1">
    <location>
        <begin position="633"/>
        <end position="723"/>
    </location>
</feature>